<dbReference type="OrthoDB" id="7857602at2"/>
<name>A0A1N6E7P9_9RHOB</name>
<evidence type="ECO:0000313" key="3">
    <source>
        <dbReference type="Proteomes" id="UP000184932"/>
    </source>
</evidence>
<keyword evidence="3" id="KW-1185">Reference proteome</keyword>
<dbReference type="RefSeq" id="WP_074254615.1">
    <property type="nucleotide sequence ID" value="NZ_FSRL01000001.1"/>
</dbReference>
<keyword evidence="1" id="KW-0732">Signal</keyword>
<dbReference type="STRING" id="1217970.SAMN05444002_0429"/>
<feature type="chain" id="PRO_5012432808" evidence="1">
    <location>
        <begin position="19"/>
        <end position="191"/>
    </location>
</feature>
<organism evidence="2 3">
    <name type="scientific">Vannielia litorea</name>
    <dbReference type="NCBI Taxonomy" id="1217970"/>
    <lineage>
        <taxon>Bacteria</taxon>
        <taxon>Pseudomonadati</taxon>
        <taxon>Pseudomonadota</taxon>
        <taxon>Alphaproteobacteria</taxon>
        <taxon>Rhodobacterales</taxon>
        <taxon>Paracoccaceae</taxon>
        <taxon>Vannielia</taxon>
    </lineage>
</organism>
<dbReference type="EMBL" id="FSRL01000001">
    <property type="protein sequence ID" value="SIN79023.1"/>
    <property type="molecule type" value="Genomic_DNA"/>
</dbReference>
<feature type="signal peptide" evidence="1">
    <location>
        <begin position="1"/>
        <end position="18"/>
    </location>
</feature>
<dbReference type="Proteomes" id="UP000184932">
    <property type="component" value="Unassembled WGS sequence"/>
</dbReference>
<evidence type="ECO:0000313" key="2">
    <source>
        <dbReference type="EMBL" id="SIN79023.1"/>
    </source>
</evidence>
<sequence length="191" mass="20039">MRQIIATLCALVATPAAAACPVAADLEAGLRARLEATEVTLVISARDGTILRDAPGLPGGQMRMAYLHPLLVSETGPAAAPTRYAYAADPAPLDRLDELGRWQSGVTIAPAGAAVREGEVVVRYLGPSVAVAGACRYPAWEVSITVSVGWMAPLETRHIYAPDLGLVTASEVQGPMAALFPPMRLTEVARR</sequence>
<dbReference type="AlphaFoldDB" id="A0A1N6E7P9"/>
<dbReference type="PROSITE" id="PS51257">
    <property type="entry name" value="PROKAR_LIPOPROTEIN"/>
    <property type="match status" value="1"/>
</dbReference>
<accession>A0A1N6E7P9</accession>
<gene>
    <name evidence="2" type="ORF">SAMN05444002_0429</name>
</gene>
<reference evidence="3" key="1">
    <citation type="submission" date="2016-11" db="EMBL/GenBank/DDBJ databases">
        <authorList>
            <person name="Varghese N."/>
            <person name="Submissions S."/>
        </authorList>
    </citation>
    <scope>NUCLEOTIDE SEQUENCE [LARGE SCALE GENOMIC DNA]</scope>
    <source>
        <strain evidence="3">DSM 29440</strain>
    </source>
</reference>
<proteinExistence type="predicted"/>
<evidence type="ECO:0000256" key="1">
    <source>
        <dbReference type="SAM" id="SignalP"/>
    </source>
</evidence>
<protein>
    <submittedName>
        <fullName evidence="2">Uncharacterized protein</fullName>
    </submittedName>
</protein>